<dbReference type="PANTHER" id="PTHR46408">
    <property type="entry name" value="BASIC LEUCINE ZIPPER 63"/>
    <property type="match status" value="1"/>
</dbReference>
<dbReference type="PANTHER" id="PTHR46408:SF8">
    <property type="entry name" value="BASIC LEUCINE ZIPPER 9"/>
    <property type="match status" value="1"/>
</dbReference>
<feature type="compositionally biased region" description="Basic and acidic residues" evidence="7">
    <location>
        <begin position="210"/>
        <end position="220"/>
    </location>
</feature>
<accession>A0A2I4GNE0</accession>
<organism evidence="8 9">
    <name type="scientific">Juglans regia</name>
    <name type="common">English walnut</name>
    <dbReference type="NCBI Taxonomy" id="51240"/>
    <lineage>
        <taxon>Eukaryota</taxon>
        <taxon>Viridiplantae</taxon>
        <taxon>Streptophyta</taxon>
        <taxon>Embryophyta</taxon>
        <taxon>Tracheophyta</taxon>
        <taxon>Spermatophyta</taxon>
        <taxon>Magnoliopsida</taxon>
        <taxon>eudicotyledons</taxon>
        <taxon>Gunneridae</taxon>
        <taxon>Pentapetalae</taxon>
        <taxon>rosids</taxon>
        <taxon>fabids</taxon>
        <taxon>Fagales</taxon>
        <taxon>Juglandaceae</taxon>
        <taxon>Juglans</taxon>
    </lineage>
</organism>
<dbReference type="SMART" id="SM00338">
    <property type="entry name" value="BRLZ"/>
    <property type="match status" value="1"/>
</dbReference>
<dbReference type="InterPro" id="IPR004827">
    <property type="entry name" value="bZIP"/>
</dbReference>
<evidence type="ECO:0000256" key="2">
    <source>
        <dbReference type="ARBA" id="ARBA00007163"/>
    </source>
</evidence>
<dbReference type="GO" id="GO:0003700">
    <property type="term" value="F:DNA-binding transcription factor activity"/>
    <property type="evidence" value="ECO:0007669"/>
    <property type="project" value="InterPro"/>
</dbReference>
<dbReference type="Gramene" id="Jr11_27580_p1">
    <property type="protein sequence ID" value="cds.Jr11_27580_p1"/>
    <property type="gene ID" value="Jr11_27580"/>
</dbReference>
<dbReference type="Pfam" id="PF00170">
    <property type="entry name" value="bZIP_1"/>
    <property type="match status" value="1"/>
</dbReference>
<reference evidence="9" key="1">
    <citation type="submission" date="2025-08" db="UniProtKB">
        <authorList>
            <consortium name="RefSeq"/>
        </authorList>
    </citation>
    <scope>IDENTIFICATION</scope>
    <source>
        <tissue evidence="9">Leaves</tissue>
    </source>
</reference>
<name>A0A2I4GNE0_JUGRE</name>
<dbReference type="AlphaFoldDB" id="A0A2I4GNE0"/>
<evidence type="ECO:0000256" key="6">
    <source>
        <dbReference type="ARBA" id="ARBA00023242"/>
    </source>
</evidence>
<gene>
    <name evidence="9" type="primary">LOC109009422</name>
</gene>
<keyword evidence="6" id="KW-0539">Nucleus</keyword>
<dbReference type="InterPro" id="IPR046347">
    <property type="entry name" value="bZIP_sf"/>
</dbReference>
<protein>
    <submittedName>
        <fullName evidence="9">BZIP transcription factor RISBZ3</fullName>
    </submittedName>
</protein>
<dbReference type="GO" id="GO:0046983">
    <property type="term" value="F:protein dimerization activity"/>
    <property type="evidence" value="ECO:0007669"/>
    <property type="project" value="UniProtKB-ARBA"/>
</dbReference>
<evidence type="ECO:0000256" key="4">
    <source>
        <dbReference type="ARBA" id="ARBA00023125"/>
    </source>
</evidence>
<comment type="similarity">
    <text evidence="2">Belongs to the bZIP family.</text>
</comment>
<dbReference type="Proteomes" id="UP000235220">
    <property type="component" value="Chromosome 11"/>
</dbReference>
<keyword evidence="4" id="KW-0238">DNA-binding</keyword>
<keyword evidence="3" id="KW-0805">Transcription regulation</keyword>
<evidence type="ECO:0000256" key="3">
    <source>
        <dbReference type="ARBA" id="ARBA00023015"/>
    </source>
</evidence>
<dbReference type="SUPFAM" id="SSF57959">
    <property type="entry name" value="Leucine zipper domain"/>
    <property type="match status" value="1"/>
</dbReference>
<evidence type="ECO:0000256" key="7">
    <source>
        <dbReference type="SAM" id="MobiDB-lite"/>
    </source>
</evidence>
<sequence>MDMLLDVCIVFLSLDHTVSYFAFATFASPCSASIYFCTHAIIRSPSPSPSPSQSPVVEPFQLVELGLSLCSGTPSQIASIFNSGDMKRSASELALEEFIRRTINGPELIDTGTRDNDDKYQINGEFQSHERDRTGFADEVDGYLTDVLSGDLANYALKSRDIISLFSGCGGLTETLLGSPLLTFKKSSISATMDSQSSICVSSPMSANKPEGRDTQERRGTSGSSHEQSDDEDVELEAGPCEQSTDPTDLKRVRRMVSNRESARRSRRRKQEQLQELELQVEQVRGENVSLCKQLTDANQQYNVADTNNRVLKSDVEALRAKVKLAEDMVARGSLNCSLYQLLQSHLGTPQPLNTYNLRRVPNVSPTITVHGNDASFAGMTVSGQNSAIVQGDTNANNSNNIKTGILSSNAVITEDANVLF</sequence>
<dbReference type="OrthoDB" id="1299653at2759"/>
<keyword evidence="8" id="KW-1185">Reference proteome</keyword>
<dbReference type="GeneID" id="109009422"/>
<comment type="subcellular location">
    <subcellularLocation>
        <location evidence="1">Nucleus</location>
    </subcellularLocation>
</comment>
<dbReference type="STRING" id="51240.A0A2I4GNE0"/>
<feature type="compositionally biased region" description="Polar residues" evidence="7">
    <location>
        <begin position="195"/>
        <end position="206"/>
    </location>
</feature>
<dbReference type="GO" id="GO:0005634">
    <property type="term" value="C:nucleus"/>
    <property type="evidence" value="ECO:0007669"/>
    <property type="project" value="UniProtKB-SubCell"/>
</dbReference>
<dbReference type="Gene3D" id="1.20.5.170">
    <property type="match status" value="1"/>
</dbReference>
<evidence type="ECO:0000313" key="8">
    <source>
        <dbReference type="Proteomes" id="UP000235220"/>
    </source>
</evidence>
<dbReference type="PROSITE" id="PS00036">
    <property type="entry name" value="BZIP_BASIC"/>
    <property type="match status" value="1"/>
</dbReference>
<evidence type="ECO:0000256" key="5">
    <source>
        <dbReference type="ARBA" id="ARBA00023163"/>
    </source>
</evidence>
<dbReference type="FunCoup" id="A0A2I4GNE0">
    <property type="interactions" value="39"/>
</dbReference>
<dbReference type="GO" id="GO:0003677">
    <property type="term" value="F:DNA binding"/>
    <property type="evidence" value="ECO:0007669"/>
    <property type="project" value="UniProtKB-KW"/>
</dbReference>
<dbReference type="PROSITE" id="PS50217">
    <property type="entry name" value="BZIP"/>
    <property type="match status" value="1"/>
</dbReference>
<dbReference type="RefSeq" id="XP_018845422.1">
    <property type="nucleotide sequence ID" value="XM_018989877.2"/>
</dbReference>
<keyword evidence="5" id="KW-0804">Transcription</keyword>
<evidence type="ECO:0000256" key="1">
    <source>
        <dbReference type="ARBA" id="ARBA00004123"/>
    </source>
</evidence>
<feature type="region of interest" description="Disordered" evidence="7">
    <location>
        <begin position="195"/>
        <end position="272"/>
    </location>
</feature>
<dbReference type="KEGG" id="jre:109009422"/>
<dbReference type="FunFam" id="1.20.5.170:FF:000020">
    <property type="entry name" value="BZIP transcription factor"/>
    <property type="match status" value="1"/>
</dbReference>
<evidence type="ECO:0000313" key="9">
    <source>
        <dbReference type="RefSeq" id="XP_018845422.1"/>
    </source>
</evidence>
<proteinExistence type="inferred from homology"/>